<evidence type="ECO:0000313" key="2">
    <source>
        <dbReference type="Proteomes" id="UP000299102"/>
    </source>
</evidence>
<organism evidence="1 2">
    <name type="scientific">Eumeta variegata</name>
    <name type="common">Bagworm moth</name>
    <name type="synonym">Eumeta japonica</name>
    <dbReference type="NCBI Taxonomy" id="151549"/>
    <lineage>
        <taxon>Eukaryota</taxon>
        <taxon>Metazoa</taxon>
        <taxon>Ecdysozoa</taxon>
        <taxon>Arthropoda</taxon>
        <taxon>Hexapoda</taxon>
        <taxon>Insecta</taxon>
        <taxon>Pterygota</taxon>
        <taxon>Neoptera</taxon>
        <taxon>Endopterygota</taxon>
        <taxon>Lepidoptera</taxon>
        <taxon>Glossata</taxon>
        <taxon>Ditrysia</taxon>
        <taxon>Tineoidea</taxon>
        <taxon>Psychidae</taxon>
        <taxon>Oiketicinae</taxon>
        <taxon>Eumeta</taxon>
    </lineage>
</organism>
<dbReference type="EMBL" id="BGZK01002918">
    <property type="protein sequence ID" value="GBP97356.1"/>
    <property type="molecule type" value="Genomic_DNA"/>
</dbReference>
<protein>
    <submittedName>
        <fullName evidence="1">Uncharacterized protein</fullName>
    </submittedName>
</protein>
<evidence type="ECO:0000313" key="1">
    <source>
        <dbReference type="EMBL" id="GBP97356.1"/>
    </source>
</evidence>
<sequence length="75" mass="8508">MEIEYEILGFHELASNSDFIGGTAADYDRCSLSYARNISKSLAWRSGNSNTRGSMSEITKCFFPTWSSCEELYVY</sequence>
<dbReference type="Proteomes" id="UP000299102">
    <property type="component" value="Unassembled WGS sequence"/>
</dbReference>
<dbReference type="AlphaFoldDB" id="A0A4C2A9J6"/>
<comment type="caution">
    <text evidence="1">The sequence shown here is derived from an EMBL/GenBank/DDBJ whole genome shotgun (WGS) entry which is preliminary data.</text>
</comment>
<name>A0A4C2A9J6_EUMVA</name>
<reference evidence="1 2" key="1">
    <citation type="journal article" date="2019" name="Commun. Biol.">
        <title>The bagworm genome reveals a unique fibroin gene that provides high tensile strength.</title>
        <authorList>
            <person name="Kono N."/>
            <person name="Nakamura H."/>
            <person name="Ohtoshi R."/>
            <person name="Tomita M."/>
            <person name="Numata K."/>
            <person name="Arakawa K."/>
        </authorList>
    </citation>
    <scope>NUCLEOTIDE SEQUENCE [LARGE SCALE GENOMIC DNA]</scope>
</reference>
<accession>A0A4C2A9J6</accession>
<proteinExistence type="predicted"/>
<gene>
    <name evidence="1" type="ORF">EVAR_67917_1</name>
</gene>
<keyword evidence="2" id="KW-1185">Reference proteome</keyword>